<protein>
    <recommendedName>
        <fullName evidence="9">Lysine transporter LysE</fullName>
    </recommendedName>
</protein>
<keyword evidence="2" id="KW-1003">Cell membrane</keyword>
<dbReference type="AlphaFoldDB" id="A0A0N0XYM4"/>
<evidence type="ECO:0000256" key="4">
    <source>
        <dbReference type="ARBA" id="ARBA00022989"/>
    </source>
</evidence>
<feature type="transmembrane region" description="Helical" evidence="6">
    <location>
        <begin position="6"/>
        <end position="28"/>
    </location>
</feature>
<keyword evidence="5 6" id="KW-0472">Membrane</keyword>
<dbReference type="PATRIC" id="fig|66876.3.peg.3138"/>
<keyword evidence="3 6" id="KW-0812">Transmembrane</keyword>
<feature type="transmembrane region" description="Helical" evidence="6">
    <location>
        <begin position="40"/>
        <end position="65"/>
    </location>
</feature>
<evidence type="ECO:0000313" key="7">
    <source>
        <dbReference type="EMBL" id="KPC64205.1"/>
    </source>
</evidence>
<evidence type="ECO:0000256" key="3">
    <source>
        <dbReference type="ARBA" id="ARBA00022692"/>
    </source>
</evidence>
<comment type="subcellular location">
    <subcellularLocation>
        <location evidence="1">Cell membrane</location>
        <topology evidence="1">Multi-pass membrane protein</topology>
    </subcellularLocation>
</comment>
<dbReference type="Pfam" id="PF01810">
    <property type="entry name" value="LysE"/>
    <property type="match status" value="1"/>
</dbReference>
<feature type="transmembrane region" description="Helical" evidence="6">
    <location>
        <begin position="109"/>
        <end position="133"/>
    </location>
</feature>
<dbReference type="Proteomes" id="UP000037982">
    <property type="component" value="Unassembled WGS sequence"/>
</dbReference>
<evidence type="ECO:0000256" key="5">
    <source>
        <dbReference type="ARBA" id="ARBA00023136"/>
    </source>
</evidence>
<dbReference type="PANTHER" id="PTHR30086:SF20">
    <property type="entry name" value="ARGININE EXPORTER PROTEIN ARGO-RELATED"/>
    <property type="match status" value="1"/>
</dbReference>
<organism evidence="7 8">
    <name type="scientific">Streptomyces chattanoogensis</name>
    <dbReference type="NCBI Taxonomy" id="66876"/>
    <lineage>
        <taxon>Bacteria</taxon>
        <taxon>Bacillati</taxon>
        <taxon>Actinomycetota</taxon>
        <taxon>Actinomycetes</taxon>
        <taxon>Kitasatosporales</taxon>
        <taxon>Streptomycetaceae</taxon>
        <taxon>Streptomyces</taxon>
    </lineage>
</organism>
<dbReference type="PANTHER" id="PTHR30086">
    <property type="entry name" value="ARGININE EXPORTER PROTEIN ARGO"/>
    <property type="match status" value="1"/>
</dbReference>
<keyword evidence="8" id="KW-1185">Reference proteome</keyword>
<gene>
    <name evidence="7" type="ORF">ADL29_14230</name>
</gene>
<dbReference type="GO" id="GO:0015171">
    <property type="term" value="F:amino acid transmembrane transporter activity"/>
    <property type="evidence" value="ECO:0007669"/>
    <property type="project" value="TreeGrafter"/>
</dbReference>
<sequence length="204" mass="21088">MLQSQYALFALTFAASAAAPGPEIAALLGRQLSGGIPRSVPLALGIATGKLLMLTAAIGGLAALAAGMGPAFSVLQYCGALYLVWLGVKRWRRAGNAVVAEESDEKPRLLPDLSLGLAMTLSNPIALAFYLALLPGVIDMANVGVQQYLLLAGILLTVVVLVVLAYGLLAEAARKAFAGARSKIWIDRIAGCMFIAAGALVALR</sequence>
<proteinExistence type="predicted"/>
<evidence type="ECO:0000256" key="6">
    <source>
        <dbReference type="SAM" id="Phobius"/>
    </source>
</evidence>
<comment type="caution">
    <text evidence="7">The sequence shown here is derived from an EMBL/GenBank/DDBJ whole genome shotgun (WGS) entry which is preliminary data.</text>
</comment>
<accession>A0A0N0XYM4</accession>
<evidence type="ECO:0008006" key="9">
    <source>
        <dbReference type="Google" id="ProtNLM"/>
    </source>
</evidence>
<evidence type="ECO:0000256" key="2">
    <source>
        <dbReference type="ARBA" id="ARBA00022475"/>
    </source>
</evidence>
<feature type="transmembrane region" description="Helical" evidence="6">
    <location>
        <begin position="185"/>
        <end position="203"/>
    </location>
</feature>
<reference evidence="8" key="1">
    <citation type="submission" date="2015-07" db="EMBL/GenBank/DDBJ databases">
        <authorList>
            <person name="Ju K.-S."/>
            <person name="Doroghazi J.R."/>
            <person name="Metcalf W.W."/>
        </authorList>
    </citation>
    <scope>NUCLEOTIDE SEQUENCE [LARGE SCALE GENOMIC DNA]</scope>
    <source>
        <strain evidence="8">NRRL ISP-5002</strain>
    </source>
</reference>
<feature type="transmembrane region" description="Helical" evidence="6">
    <location>
        <begin position="71"/>
        <end position="88"/>
    </location>
</feature>
<keyword evidence="4 6" id="KW-1133">Transmembrane helix</keyword>
<dbReference type="InterPro" id="IPR001123">
    <property type="entry name" value="LeuE-type"/>
</dbReference>
<name>A0A0N0XYM4_9ACTN</name>
<evidence type="ECO:0000313" key="8">
    <source>
        <dbReference type="Proteomes" id="UP000037982"/>
    </source>
</evidence>
<evidence type="ECO:0000256" key="1">
    <source>
        <dbReference type="ARBA" id="ARBA00004651"/>
    </source>
</evidence>
<dbReference type="GO" id="GO:0005886">
    <property type="term" value="C:plasma membrane"/>
    <property type="evidence" value="ECO:0007669"/>
    <property type="project" value="UniProtKB-SubCell"/>
</dbReference>
<feature type="transmembrane region" description="Helical" evidence="6">
    <location>
        <begin position="148"/>
        <end position="173"/>
    </location>
</feature>
<dbReference type="EMBL" id="LGKG01000112">
    <property type="protein sequence ID" value="KPC64205.1"/>
    <property type="molecule type" value="Genomic_DNA"/>
</dbReference>